<keyword evidence="3" id="KW-1185">Reference proteome</keyword>
<evidence type="ECO:0000313" key="3">
    <source>
        <dbReference type="Proteomes" id="UP000269374"/>
    </source>
</evidence>
<accession>A0A387BDN4</accession>
<organism evidence="2 3">
    <name type="scientific">Lactococcus allomyrinae</name>
    <dbReference type="NCBI Taxonomy" id="2419773"/>
    <lineage>
        <taxon>Bacteria</taxon>
        <taxon>Bacillati</taxon>
        <taxon>Bacillota</taxon>
        <taxon>Bacilli</taxon>
        <taxon>Lactobacillales</taxon>
        <taxon>Streptococcaceae</taxon>
        <taxon>Lactococcus</taxon>
    </lineage>
</organism>
<dbReference type="Proteomes" id="UP000269374">
    <property type="component" value="Chromosome"/>
</dbReference>
<dbReference type="EMBL" id="CP032627">
    <property type="protein sequence ID" value="AYG00618.1"/>
    <property type="molecule type" value="Genomic_DNA"/>
</dbReference>
<evidence type="ECO:0000313" key="2">
    <source>
        <dbReference type="EMBL" id="AYG00618.1"/>
    </source>
</evidence>
<dbReference type="AlphaFoldDB" id="A0A387BDN4"/>
<reference evidence="2 3" key="1">
    <citation type="submission" date="2018-09" db="EMBL/GenBank/DDBJ databases">
        <title>Genome sequencing of strain 1JSPR-7.</title>
        <authorList>
            <person name="Heo J."/>
            <person name="Kim S.-J."/>
            <person name="Kwon S.-W."/>
        </authorList>
    </citation>
    <scope>NUCLEOTIDE SEQUENCE [LARGE SCALE GENOMIC DNA]</scope>
    <source>
        <strain evidence="2 3">1JSPR-7</strain>
    </source>
</reference>
<proteinExistence type="predicted"/>
<dbReference type="RefSeq" id="WP_120772006.1">
    <property type="nucleotide sequence ID" value="NZ_CP032627.1"/>
</dbReference>
<evidence type="ECO:0008006" key="4">
    <source>
        <dbReference type="Google" id="ProtNLM"/>
    </source>
</evidence>
<feature type="chain" id="PRO_5017410146" description="WxL domain-containing protein" evidence="1">
    <location>
        <begin position="26"/>
        <end position="269"/>
    </location>
</feature>
<evidence type="ECO:0000256" key="1">
    <source>
        <dbReference type="SAM" id="SignalP"/>
    </source>
</evidence>
<dbReference type="OrthoDB" id="2242487at2"/>
<name>A0A387BDN4_9LACT</name>
<protein>
    <recommendedName>
        <fullName evidence="4">WxL domain-containing protein</fullName>
    </recommendedName>
</protein>
<keyword evidence="1" id="KW-0732">Signal</keyword>
<dbReference type="KEGG" id="lact:D7I46_05630"/>
<sequence length="269" mass="27995">MNTKKVFTGTLAVSALFMAGITVKADDAVAPSVEVSANGAVNLVVPDDADKVITDTDNQVKYQVDDAVSLDSTTGGDDLTAPVTVDSQVTSDDGNVIEGVTTYTADLSHAVVVDDNSSEDGFGLGAISLGNLFGTKVFAADNTSSNSAWDSSLGVELSIEVYWTKTVKSNVSYGVVTKVTGGFSRKDTTISVTSSSVFVASNSNLTSQQKNVSEGTSSSWTISPNYKSVALTGNYQLGAKYTADLKRGTSSKWSVTVNDNVAGGMVRPY</sequence>
<feature type="signal peptide" evidence="1">
    <location>
        <begin position="1"/>
        <end position="25"/>
    </location>
</feature>
<gene>
    <name evidence="2" type="ORF">D7I46_05630</name>
</gene>